<dbReference type="EMBL" id="AP022620">
    <property type="protein sequence ID" value="BBZ79212.1"/>
    <property type="molecule type" value="Genomic_DNA"/>
</dbReference>
<name>A0A6N4WH21_9MYCO</name>
<proteinExistence type="predicted"/>
<accession>A0A6N4WH21</accession>
<evidence type="ECO:0000256" key="1">
    <source>
        <dbReference type="SAM" id="MobiDB-lite"/>
    </source>
</evidence>
<gene>
    <name evidence="2" type="ORF">MANY_45490</name>
</gene>
<reference evidence="2 3" key="1">
    <citation type="journal article" date="2019" name="Emerg. Microbes Infect.">
        <title>Comprehensive subspecies identification of 175 nontuberculous mycobacteria species based on 7547 genomic profiles.</title>
        <authorList>
            <person name="Matsumoto Y."/>
            <person name="Kinjo T."/>
            <person name="Motooka D."/>
            <person name="Nabeya D."/>
            <person name="Jung N."/>
            <person name="Uechi K."/>
            <person name="Horii T."/>
            <person name="Iida T."/>
            <person name="Fujita J."/>
            <person name="Nakamura S."/>
        </authorList>
    </citation>
    <scope>NUCLEOTIDE SEQUENCE [LARGE SCALE GENOMIC DNA]</scope>
    <source>
        <strain evidence="2 3">JCM 30275</strain>
    </source>
</reference>
<dbReference type="Proteomes" id="UP000467249">
    <property type="component" value="Chromosome"/>
</dbReference>
<dbReference type="AlphaFoldDB" id="A0A6N4WH21"/>
<feature type="compositionally biased region" description="Polar residues" evidence="1">
    <location>
        <begin position="7"/>
        <end position="16"/>
    </location>
</feature>
<organism evidence="2 3">
    <name type="scientific">Mycolicibacterium anyangense</name>
    <dbReference type="NCBI Taxonomy" id="1431246"/>
    <lineage>
        <taxon>Bacteria</taxon>
        <taxon>Bacillati</taxon>
        <taxon>Actinomycetota</taxon>
        <taxon>Actinomycetes</taxon>
        <taxon>Mycobacteriales</taxon>
        <taxon>Mycobacteriaceae</taxon>
        <taxon>Mycolicibacterium</taxon>
    </lineage>
</organism>
<feature type="region of interest" description="Disordered" evidence="1">
    <location>
        <begin position="1"/>
        <end position="35"/>
    </location>
</feature>
<protein>
    <submittedName>
        <fullName evidence="2">Uncharacterized protein</fullName>
    </submittedName>
</protein>
<sequence length="84" mass="8893">MAIPVQLQATDFSSPDSPEPTKKKDAQAKNSTQTGSFHTVAVMSVDTMPSTPTLTASEEIFDICESLSASVLVVMTVVMISVSE</sequence>
<dbReference type="KEGG" id="many:MANY_45490"/>
<evidence type="ECO:0000313" key="2">
    <source>
        <dbReference type="EMBL" id="BBZ79212.1"/>
    </source>
</evidence>
<keyword evidence="3" id="KW-1185">Reference proteome</keyword>
<evidence type="ECO:0000313" key="3">
    <source>
        <dbReference type="Proteomes" id="UP000467249"/>
    </source>
</evidence>